<keyword evidence="2" id="KW-1185">Reference proteome</keyword>
<proteinExistence type="predicted"/>
<comment type="caution">
    <text evidence="1">The sequence shown here is derived from an EMBL/GenBank/DDBJ whole genome shotgun (WGS) entry which is preliminary data.</text>
</comment>
<sequence>MKLSKVDNGSVITKIKLWQDQESKLCNKVNQESVATCNYDDLDGAISSWRLERQPEILNVDLRDSALRWSSSKGLKIKTT</sequence>
<dbReference type="Proteomes" id="UP000607653">
    <property type="component" value="Unassembled WGS sequence"/>
</dbReference>
<dbReference type="AlphaFoldDB" id="A0A822ZQ05"/>
<name>A0A822ZQ05_NELNU</name>
<evidence type="ECO:0000313" key="2">
    <source>
        <dbReference type="Proteomes" id="UP000607653"/>
    </source>
</evidence>
<organism evidence="1 2">
    <name type="scientific">Nelumbo nucifera</name>
    <name type="common">Sacred lotus</name>
    <dbReference type="NCBI Taxonomy" id="4432"/>
    <lineage>
        <taxon>Eukaryota</taxon>
        <taxon>Viridiplantae</taxon>
        <taxon>Streptophyta</taxon>
        <taxon>Embryophyta</taxon>
        <taxon>Tracheophyta</taxon>
        <taxon>Spermatophyta</taxon>
        <taxon>Magnoliopsida</taxon>
        <taxon>Proteales</taxon>
        <taxon>Nelumbonaceae</taxon>
        <taxon>Nelumbo</taxon>
    </lineage>
</organism>
<dbReference type="EMBL" id="DUZY01000006">
    <property type="protein sequence ID" value="DAD43878.1"/>
    <property type="molecule type" value="Genomic_DNA"/>
</dbReference>
<reference evidence="1 2" key="1">
    <citation type="journal article" date="2020" name="Mol. Biol. Evol.">
        <title>Distinct Expression and Methylation Patterns for Genes with Different Fates following a Single Whole-Genome Duplication in Flowering Plants.</title>
        <authorList>
            <person name="Shi T."/>
            <person name="Rahmani R.S."/>
            <person name="Gugger P.F."/>
            <person name="Wang M."/>
            <person name="Li H."/>
            <person name="Zhang Y."/>
            <person name="Li Z."/>
            <person name="Wang Q."/>
            <person name="Van de Peer Y."/>
            <person name="Marchal K."/>
            <person name="Chen J."/>
        </authorList>
    </citation>
    <scope>NUCLEOTIDE SEQUENCE [LARGE SCALE GENOMIC DNA]</scope>
    <source>
        <tissue evidence="1">Leaf</tissue>
    </source>
</reference>
<evidence type="ECO:0000313" key="1">
    <source>
        <dbReference type="EMBL" id="DAD43878.1"/>
    </source>
</evidence>
<accession>A0A822ZQ05</accession>
<gene>
    <name evidence="1" type="ORF">HUJ06_002108</name>
</gene>
<protein>
    <submittedName>
        <fullName evidence="1">Uncharacterized protein</fullName>
    </submittedName>
</protein>